<evidence type="ECO:0000313" key="3">
    <source>
        <dbReference type="Proteomes" id="UP000292082"/>
    </source>
</evidence>
<dbReference type="EMBL" id="ML145124">
    <property type="protein sequence ID" value="TBU58450.1"/>
    <property type="molecule type" value="Genomic_DNA"/>
</dbReference>
<feature type="compositionally biased region" description="Polar residues" evidence="1">
    <location>
        <begin position="1"/>
        <end position="17"/>
    </location>
</feature>
<protein>
    <submittedName>
        <fullName evidence="2">Uncharacterized protein</fullName>
    </submittedName>
</protein>
<evidence type="ECO:0000256" key="1">
    <source>
        <dbReference type="SAM" id="MobiDB-lite"/>
    </source>
</evidence>
<keyword evidence="3" id="KW-1185">Reference proteome</keyword>
<dbReference type="AlphaFoldDB" id="A0A4Q9PVC9"/>
<proteinExistence type="predicted"/>
<accession>A0A4Q9PVC9</accession>
<dbReference type="Proteomes" id="UP000292082">
    <property type="component" value="Unassembled WGS sequence"/>
</dbReference>
<name>A0A4Q9PVC9_9APHY</name>
<gene>
    <name evidence="2" type="ORF">BD310DRAFT_477492</name>
</gene>
<feature type="region of interest" description="Disordered" evidence="1">
    <location>
        <begin position="1"/>
        <end position="43"/>
    </location>
</feature>
<sequence>MSTRRGTSHGSASTSTRAPPCSGTLDAGAGPSSGGSLEEGRAKWIQDRQEELDRVFDRHDSLIREAFHLEKFVSLLSYDPKGTAPGHSPQRYRGGSTSCRASLGTQRHDRCRVYALVTQT</sequence>
<dbReference type="STRING" id="114155.A0A4Q9PVC9"/>
<reference evidence="2 3" key="1">
    <citation type="submission" date="2019-01" db="EMBL/GenBank/DDBJ databases">
        <title>Draft genome sequences of three monokaryotic isolates of the white-rot basidiomycete fungus Dichomitus squalens.</title>
        <authorList>
            <consortium name="DOE Joint Genome Institute"/>
            <person name="Lopez S.C."/>
            <person name="Andreopoulos B."/>
            <person name="Pangilinan J."/>
            <person name="Lipzen A."/>
            <person name="Riley R."/>
            <person name="Ahrendt S."/>
            <person name="Ng V."/>
            <person name="Barry K."/>
            <person name="Daum C."/>
            <person name="Grigoriev I.V."/>
            <person name="Hilden K.S."/>
            <person name="Makela M.R."/>
            <person name="de Vries R.P."/>
        </authorList>
    </citation>
    <scope>NUCLEOTIDE SEQUENCE [LARGE SCALE GENOMIC DNA]</scope>
    <source>
        <strain evidence="2 3">CBS 464.89</strain>
    </source>
</reference>
<evidence type="ECO:0000313" key="2">
    <source>
        <dbReference type="EMBL" id="TBU58450.1"/>
    </source>
</evidence>
<feature type="region of interest" description="Disordered" evidence="1">
    <location>
        <begin position="82"/>
        <end position="101"/>
    </location>
</feature>
<organism evidence="2 3">
    <name type="scientific">Dichomitus squalens</name>
    <dbReference type="NCBI Taxonomy" id="114155"/>
    <lineage>
        <taxon>Eukaryota</taxon>
        <taxon>Fungi</taxon>
        <taxon>Dikarya</taxon>
        <taxon>Basidiomycota</taxon>
        <taxon>Agaricomycotina</taxon>
        <taxon>Agaricomycetes</taxon>
        <taxon>Polyporales</taxon>
        <taxon>Polyporaceae</taxon>
        <taxon>Dichomitus</taxon>
    </lineage>
</organism>